<evidence type="ECO:0000313" key="2">
    <source>
        <dbReference type="Proteomes" id="UP000827872"/>
    </source>
</evidence>
<protein>
    <submittedName>
        <fullName evidence="1">Uncharacterized protein</fullName>
    </submittedName>
</protein>
<name>A0ACB8F7N6_9SAUR</name>
<dbReference type="EMBL" id="CM037618">
    <property type="protein sequence ID" value="KAH8000926.1"/>
    <property type="molecule type" value="Genomic_DNA"/>
</dbReference>
<sequence length="189" mass="19952">MFVRPHHKKQFKQLCQDLTGAGCPEDSEGLLLPAQECGFVGRGGSGSTTEESEIQGEAASPTPGTSKDGLQGRVQSTILSCRSRASNLKSNEREAEHPRSTSDRSLLCADPLLGSSKTEVLKKSQSTACPTVHSESQKAETDGGSCRARQPTNSNIPPVSPVNSRAASLPSTSGLLKFLLPPCGSLLYK</sequence>
<organism evidence="1 2">
    <name type="scientific">Sphaerodactylus townsendi</name>
    <dbReference type="NCBI Taxonomy" id="933632"/>
    <lineage>
        <taxon>Eukaryota</taxon>
        <taxon>Metazoa</taxon>
        <taxon>Chordata</taxon>
        <taxon>Craniata</taxon>
        <taxon>Vertebrata</taxon>
        <taxon>Euteleostomi</taxon>
        <taxon>Lepidosauria</taxon>
        <taxon>Squamata</taxon>
        <taxon>Bifurcata</taxon>
        <taxon>Gekkota</taxon>
        <taxon>Sphaerodactylidae</taxon>
        <taxon>Sphaerodactylus</taxon>
    </lineage>
</organism>
<comment type="caution">
    <text evidence="1">The sequence shown here is derived from an EMBL/GenBank/DDBJ whole genome shotgun (WGS) entry which is preliminary data.</text>
</comment>
<accession>A0ACB8F7N6</accession>
<dbReference type="Proteomes" id="UP000827872">
    <property type="component" value="Linkage Group LG05"/>
</dbReference>
<evidence type="ECO:0000313" key="1">
    <source>
        <dbReference type="EMBL" id="KAH8000926.1"/>
    </source>
</evidence>
<gene>
    <name evidence="1" type="ORF">K3G42_029976</name>
</gene>
<proteinExistence type="predicted"/>
<keyword evidence="2" id="KW-1185">Reference proteome</keyword>
<reference evidence="1" key="1">
    <citation type="submission" date="2021-08" db="EMBL/GenBank/DDBJ databases">
        <title>The first chromosome-level gecko genome reveals the dynamic sex chromosomes of Neotropical dwarf geckos (Sphaerodactylidae: Sphaerodactylus).</title>
        <authorList>
            <person name="Pinto B.J."/>
            <person name="Keating S.E."/>
            <person name="Gamble T."/>
        </authorList>
    </citation>
    <scope>NUCLEOTIDE SEQUENCE</scope>
    <source>
        <strain evidence="1">TG3544</strain>
    </source>
</reference>